<sequence length="117" mass="13160">MLFMSKVKIMLPYNNYAILHQVIKHNPKPGFILTTQVEQMAEFISRSSYQDLSEAARQQLKIRVSDSLACGIGALEGEPIQMLRFYLYEVGGSGLCTLIATKEWAAPARAAFYSNLR</sequence>
<evidence type="ECO:0000313" key="2">
    <source>
        <dbReference type="EMBL" id="KFI19420.1"/>
    </source>
</evidence>
<evidence type="ECO:0000259" key="1">
    <source>
        <dbReference type="Pfam" id="PF03972"/>
    </source>
</evidence>
<dbReference type="InterPro" id="IPR036148">
    <property type="entry name" value="MmgE/PrpD_sf"/>
</dbReference>
<dbReference type="InterPro" id="IPR042183">
    <property type="entry name" value="MmgE/PrpD_sf_1"/>
</dbReference>
<dbReference type="Proteomes" id="UP000028839">
    <property type="component" value="Unassembled WGS sequence"/>
</dbReference>
<comment type="caution">
    <text evidence="2">The sequence shown here is derived from an EMBL/GenBank/DDBJ whole genome shotgun (WGS) entry which is preliminary data.</text>
</comment>
<gene>
    <name evidence="2" type="ORF">IB75_08565</name>
</gene>
<dbReference type="Pfam" id="PF03972">
    <property type="entry name" value="MmgE_PrpD_N"/>
    <property type="match status" value="1"/>
</dbReference>
<dbReference type="HOGENOM" id="CLU_2082321_0_0_6"/>
<feature type="domain" description="MmgE/PrpD N-terminal" evidence="1">
    <location>
        <begin position="38"/>
        <end position="113"/>
    </location>
</feature>
<evidence type="ECO:0000313" key="3">
    <source>
        <dbReference type="Proteomes" id="UP000028839"/>
    </source>
</evidence>
<accession>A0A0E2Z7A4</accession>
<protein>
    <recommendedName>
        <fullName evidence="1">MmgE/PrpD N-terminal domain-containing protein</fullName>
    </recommendedName>
</protein>
<dbReference type="SUPFAM" id="SSF103378">
    <property type="entry name" value="2-methylcitrate dehydratase PrpD"/>
    <property type="match status" value="1"/>
</dbReference>
<dbReference type="AlphaFoldDB" id="A0A0E2Z7A4"/>
<organism evidence="2 3">
    <name type="scientific">Nitrosococcus oceani C-27</name>
    <dbReference type="NCBI Taxonomy" id="314279"/>
    <lineage>
        <taxon>Bacteria</taxon>
        <taxon>Pseudomonadati</taxon>
        <taxon>Pseudomonadota</taxon>
        <taxon>Gammaproteobacteria</taxon>
        <taxon>Chromatiales</taxon>
        <taxon>Chromatiaceae</taxon>
        <taxon>Nitrosococcus</taxon>
    </lineage>
</organism>
<dbReference type="GO" id="GO:0016829">
    <property type="term" value="F:lyase activity"/>
    <property type="evidence" value="ECO:0007669"/>
    <property type="project" value="InterPro"/>
</dbReference>
<dbReference type="OrthoDB" id="9797528at2"/>
<dbReference type="EMBL" id="JPGN01000053">
    <property type="protein sequence ID" value="KFI19420.1"/>
    <property type="molecule type" value="Genomic_DNA"/>
</dbReference>
<dbReference type="Gene3D" id="1.10.4100.10">
    <property type="entry name" value="2-methylcitrate dehydratase PrpD"/>
    <property type="match status" value="1"/>
</dbReference>
<name>A0A0E2Z7A4_9GAMM</name>
<dbReference type="InterPro" id="IPR045336">
    <property type="entry name" value="MmgE_PrpD_N"/>
</dbReference>
<proteinExistence type="predicted"/>
<reference evidence="2 3" key="1">
    <citation type="submission" date="2014-07" db="EMBL/GenBank/DDBJ databases">
        <title>Comparative analysis of Nitrosococcus oceani genome inventories of strains from Pacific and Atlantic gyres.</title>
        <authorList>
            <person name="Lim C.K."/>
            <person name="Wang L."/>
            <person name="Sayavedra-Soto L.A."/>
            <person name="Klotz M.G."/>
        </authorList>
    </citation>
    <scope>NUCLEOTIDE SEQUENCE [LARGE SCALE GENOMIC DNA]</scope>
    <source>
        <strain evidence="2 3">C-27</strain>
    </source>
</reference>